<dbReference type="SMART" id="SM01411">
    <property type="entry name" value="Ephrin_rec_like"/>
    <property type="match status" value="8"/>
</dbReference>
<dbReference type="InterPro" id="IPR013517">
    <property type="entry name" value="FG-GAP"/>
</dbReference>
<dbReference type="Proteomes" id="UP001152797">
    <property type="component" value="Unassembled WGS sequence"/>
</dbReference>
<dbReference type="Gene3D" id="2.10.50.10">
    <property type="entry name" value="Tumor Necrosis Factor Receptor, subunit A, domain 2"/>
    <property type="match status" value="4"/>
</dbReference>
<dbReference type="OrthoDB" id="413581at2759"/>
<keyword evidence="1 2" id="KW-0732">Signal</keyword>
<dbReference type="SUPFAM" id="SSF57184">
    <property type="entry name" value="Growth factor receptor domain"/>
    <property type="match status" value="3"/>
</dbReference>
<dbReference type="PANTHER" id="PTHR46967">
    <property type="entry name" value="INSULIN-LIKE GROWTH FACTOR BINDING PROTEIN,N-TERMINAL"/>
    <property type="match status" value="1"/>
</dbReference>
<comment type="caution">
    <text evidence="4">The sequence shown here is derived from an EMBL/GenBank/DDBJ whole genome shotgun (WGS) entry which is preliminary data.</text>
</comment>
<dbReference type="InterPro" id="IPR009030">
    <property type="entry name" value="Growth_fac_rcpt_cys_sf"/>
</dbReference>
<dbReference type="Pfam" id="PF07699">
    <property type="entry name" value="Ephrin_rec_like"/>
    <property type="match status" value="2"/>
</dbReference>
<protein>
    <submittedName>
        <fullName evidence="6">Extracellular matrix protein FRAS1</fullName>
    </submittedName>
</protein>
<dbReference type="InterPro" id="IPR011641">
    <property type="entry name" value="Tyr-kin_ephrin_A/B_rcpt-like"/>
</dbReference>
<evidence type="ECO:0000256" key="2">
    <source>
        <dbReference type="SAM" id="SignalP"/>
    </source>
</evidence>
<sequence>MVSPSMPSLGFFLTLTFAWLVFPREAQERWPKEEKGKQLFSWFSAGKPSWCQAEPGSCVGRRQTYKEPVVIDLVDREVKSIGDIRRFVDWDGDGDVDFLATYFDKVRQAHGYYGYHLGFFERLGNDTFRIHDLLQSCVDEVELHRFGYQYSELLHFEVADWDADGGMDVLVATYLNESLVVSWANRSTAMGHGELRRISVIMADSHLEPENEINEYSFPWNMKAVDWDLDGDADLILGSNYFERVDPDTVVQRIGDQNPLVPDMLNPSDISDISMGDDGYLNMVMAAVTHLEYGTRGGSRVSFRSFKRTLDGAFVEQVEHPLQDLWVENPMRQPPKSFLADWNSDGLPDIVVWNLWSQLEWYERTQERDMAQDHHTTLYDDIEIDGSCSELHLFDWNGDGFEDVLTYCGHQFQLYLFDGKKHLEVLGVFANITCNQACSIAMSDWDRDGDADVIITSNSGHVHYHEMIDGRLQEEQIQHPFSGLHLIVQGVSGGRWSGRWIPQPLAVDWDNDGDVDLVLGPPDFRYFERLYDSSLSEWSREESPFFIALAGDMDVVAWRFFDCDSDGDLDLVIVRVEPSYALVGTSFHVCEHTEHHALRCEGHILCLGTNLGNFHSESGPLGKLSGWDFGSARDGQLEVLTMHQDKVLHWRAGVCPALDPCHEKGLCLHGKTSCSCIEGHELADCSGCQPNFYSVEMSWGKAHGCEACPGEGGKVCHDRGLCFDDFAAKNDSQMATAALMARGHGSCLCSEGSFYGIDEQGRSTCAEGHCPAGTEETHGICISCQAGTYSLAGGACKKCGPGTKSSKGSSACERCSPGTISPGFGNSNCEECAAGKYEISRQWCNDCPSGSISSAGNDTCTKCTEGFYATLKGSSICDPCPAGTYSELGNTKCIPCPSGQFSGVGSSACSMCSAGTIASKAGSTECELCPAGTYAEEGGAKCIPCSLGQFSGVGSSACSMCSAGTTASKAGSTECELCPAGTYAEEGGAKCIPCSLGQFSGVGSLACSMCGAGTIARQAGSTECELCPAGTYAEAGSSKCLACYAGTISGAGSGNCSHCASGHFAKDSVACEACPGGTAAIDGACRSCPSCVRSRKRVLFKLRQHSDPKNP</sequence>
<proteinExistence type="predicted"/>
<organism evidence="4">
    <name type="scientific">Cladocopium goreaui</name>
    <dbReference type="NCBI Taxonomy" id="2562237"/>
    <lineage>
        <taxon>Eukaryota</taxon>
        <taxon>Sar</taxon>
        <taxon>Alveolata</taxon>
        <taxon>Dinophyceae</taxon>
        <taxon>Suessiales</taxon>
        <taxon>Symbiodiniaceae</taxon>
        <taxon>Cladocopium</taxon>
    </lineage>
</organism>
<dbReference type="Pfam" id="PF13517">
    <property type="entry name" value="FG-GAP_3"/>
    <property type="match status" value="1"/>
</dbReference>
<evidence type="ECO:0000313" key="4">
    <source>
        <dbReference type="EMBL" id="CAI4006293.1"/>
    </source>
</evidence>
<evidence type="ECO:0000313" key="5">
    <source>
        <dbReference type="EMBL" id="CAL1159668.1"/>
    </source>
</evidence>
<feature type="domain" description="Tyrosine-protein kinase ephrin type A/B receptor-like" evidence="3">
    <location>
        <begin position="883"/>
        <end position="929"/>
    </location>
</feature>
<name>A0A9P1DAM5_9DINO</name>
<evidence type="ECO:0000313" key="7">
    <source>
        <dbReference type="Proteomes" id="UP001152797"/>
    </source>
</evidence>
<dbReference type="AlphaFoldDB" id="A0A9P1DAM5"/>
<reference evidence="5" key="2">
    <citation type="submission" date="2024-04" db="EMBL/GenBank/DDBJ databases">
        <authorList>
            <person name="Chen Y."/>
            <person name="Shah S."/>
            <person name="Dougan E. K."/>
            <person name="Thang M."/>
            <person name="Chan C."/>
        </authorList>
    </citation>
    <scope>NUCLEOTIDE SEQUENCE [LARGE SCALE GENOMIC DNA]</scope>
</reference>
<dbReference type="PANTHER" id="PTHR46967:SF1">
    <property type="entry name" value="KERATIN-ASSOCIATED PROTEIN 16-1-LIKE"/>
    <property type="match status" value="1"/>
</dbReference>
<dbReference type="EMBL" id="CAMXCT020003791">
    <property type="protein sequence ID" value="CAL1159668.1"/>
    <property type="molecule type" value="Genomic_DNA"/>
</dbReference>
<dbReference type="EMBL" id="CAMXCT010003791">
    <property type="protein sequence ID" value="CAI4006293.1"/>
    <property type="molecule type" value="Genomic_DNA"/>
</dbReference>
<gene>
    <name evidence="4" type="ORF">C1SCF055_LOCUS31945</name>
</gene>
<evidence type="ECO:0000259" key="3">
    <source>
        <dbReference type="Pfam" id="PF07699"/>
    </source>
</evidence>
<feature type="signal peptide" evidence="2">
    <location>
        <begin position="1"/>
        <end position="18"/>
    </location>
</feature>
<keyword evidence="7" id="KW-1185">Reference proteome</keyword>
<dbReference type="SUPFAM" id="SSF69318">
    <property type="entry name" value="Integrin alpha N-terminal domain"/>
    <property type="match status" value="1"/>
</dbReference>
<dbReference type="InterPro" id="IPR028994">
    <property type="entry name" value="Integrin_alpha_N"/>
</dbReference>
<accession>A0A9P1DAM5</accession>
<feature type="domain" description="Tyrosine-protein kinase ephrin type A/B receptor-like" evidence="3">
    <location>
        <begin position="948"/>
        <end position="990"/>
    </location>
</feature>
<reference evidence="4" key="1">
    <citation type="submission" date="2022-10" db="EMBL/GenBank/DDBJ databases">
        <authorList>
            <person name="Chen Y."/>
            <person name="Dougan E. K."/>
            <person name="Chan C."/>
            <person name="Rhodes N."/>
            <person name="Thang M."/>
        </authorList>
    </citation>
    <scope>NUCLEOTIDE SEQUENCE</scope>
</reference>
<evidence type="ECO:0000256" key="1">
    <source>
        <dbReference type="ARBA" id="ARBA00022729"/>
    </source>
</evidence>
<feature type="chain" id="PRO_5043271369" evidence="2">
    <location>
        <begin position="19"/>
        <end position="1111"/>
    </location>
</feature>
<evidence type="ECO:0000313" key="6">
    <source>
        <dbReference type="EMBL" id="CAL4793605.1"/>
    </source>
</evidence>
<dbReference type="EMBL" id="CAMXCT030003791">
    <property type="protein sequence ID" value="CAL4793605.1"/>
    <property type="molecule type" value="Genomic_DNA"/>
</dbReference>